<keyword evidence="2" id="KW-1185">Reference proteome</keyword>
<organism evidence="1 2">
    <name type="scientific">Racocetra persica</name>
    <dbReference type="NCBI Taxonomy" id="160502"/>
    <lineage>
        <taxon>Eukaryota</taxon>
        <taxon>Fungi</taxon>
        <taxon>Fungi incertae sedis</taxon>
        <taxon>Mucoromycota</taxon>
        <taxon>Glomeromycotina</taxon>
        <taxon>Glomeromycetes</taxon>
        <taxon>Diversisporales</taxon>
        <taxon>Gigasporaceae</taxon>
        <taxon>Racocetra</taxon>
    </lineage>
</organism>
<reference evidence="1" key="1">
    <citation type="submission" date="2021-06" db="EMBL/GenBank/DDBJ databases">
        <authorList>
            <person name="Kallberg Y."/>
            <person name="Tangrot J."/>
            <person name="Rosling A."/>
        </authorList>
    </citation>
    <scope>NUCLEOTIDE SEQUENCE</scope>
    <source>
        <strain evidence="1">MA461A</strain>
    </source>
</reference>
<accession>A0ACA9RZ82</accession>
<feature type="non-terminal residue" evidence="1">
    <location>
        <position position="1"/>
    </location>
</feature>
<feature type="non-terminal residue" evidence="1">
    <location>
        <position position="135"/>
    </location>
</feature>
<comment type="caution">
    <text evidence="1">The sequence shown here is derived from an EMBL/GenBank/DDBJ whole genome shotgun (WGS) entry which is preliminary data.</text>
</comment>
<sequence>DSRRRKTASRLVNCLFELFGSRRDNIWYLEIRNSKHNHEASIDISGYPIVRRLNTEQKDLVKQMAAAGSRLRQILATIHQNNPSSMVILKTVYNTMQSIRQKRLDGRTPVQALLYELQGSDIKFEYQYNQQNHIT</sequence>
<protein>
    <submittedName>
        <fullName evidence="1">10173_t:CDS:1</fullName>
    </submittedName>
</protein>
<proteinExistence type="predicted"/>
<gene>
    <name evidence="1" type="ORF">RPERSI_LOCUS24427</name>
</gene>
<evidence type="ECO:0000313" key="2">
    <source>
        <dbReference type="Proteomes" id="UP000789920"/>
    </source>
</evidence>
<dbReference type="EMBL" id="CAJVQC010078417">
    <property type="protein sequence ID" value="CAG8816326.1"/>
    <property type="molecule type" value="Genomic_DNA"/>
</dbReference>
<name>A0ACA9RZ82_9GLOM</name>
<evidence type="ECO:0000313" key="1">
    <source>
        <dbReference type="EMBL" id="CAG8816326.1"/>
    </source>
</evidence>
<dbReference type="Proteomes" id="UP000789920">
    <property type="component" value="Unassembled WGS sequence"/>
</dbReference>